<evidence type="ECO:0000256" key="3">
    <source>
        <dbReference type="ARBA" id="ARBA00023052"/>
    </source>
</evidence>
<evidence type="ECO:0000259" key="4">
    <source>
        <dbReference type="Pfam" id="PF00676"/>
    </source>
</evidence>
<proteinExistence type="predicted"/>
<dbReference type="CDD" id="cd02000">
    <property type="entry name" value="TPP_E1_PDC_ADC_BCADC"/>
    <property type="match status" value="1"/>
</dbReference>
<comment type="caution">
    <text evidence="5">The sequence shown here is derived from an EMBL/GenBank/DDBJ whole genome shotgun (WGS) entry which is preliminary data.</text>
</comment>
<feature type="domain" description="Dehydrogenase E1 component" evidence="4">
    <location>
        <begin position="11"/>
        <end position="301"/>
    </location>
</feature>
<dbReference type="PANTHER" id="PTHR11516:SF60">
    <property type="entry name" value="PYRUVATE DEHYDROGENASE E1 COMPONENT SUBUNIT ALPHA"/>
    <property type="match status" value="1"/>
</dbReference>
<dbReference type="InterPro" id="IPR050642">
    <property type="entry name" value="PDH_E1_Alpha_Subunit"/>
</dbReference>
<dbReference type="GO" id="GO:0006086">
    <property type="term" value="P:pyruvate decarboxylation to acetyl-CoA"/>
    <property type="evidence" value="ECO:0007669"/>
    <property type="project" value="TreeGrafter"/>
</dbReference>
<dbReference type="Proteomes" id="UP000183940">
    <property type="component" value="Unassembled WGS sequence"/>
</dbReference>
<sequence length="313" mass="35203">MDEEFYRSLYEIRRVEEEIARIYPTDKIKSPVHLSIGQEAVSVGVCQALRPDDIVFGTYRGHALYLAKGGDLKQMIAELYGKATGCARGKGGSMHLIETSVGMMGTSAVVGTTIPQAVGYAYALKYQKKDSIVVSFFGDGAVEEGVFAESINFAALKKLPIIFICENNLYAIHTHQQQRQPISNICDRVRSYGIPAERIEDNDAIALHKKVSQTVEALRKGQPGPFFFECMTYRWKEHVGPNEDFHLGYRTQAEAQPWIENDPIKRLGEKLEVQQRQQIETEVEARIQEAFAFAEDSPFPDTSELYAHVFKEG</sequence>
<gene>
    <name evidence="5" type="ORF">BI308_11170</name>
</gene>
<evidence type="ECO:0000256" key="2">
    <source>
        <dbReference type="ARBA" id="ARBA00023002"/>
    </source>
</evidence>
<name>A0A1L9QS81_9CYAN</name>
<dbReference type="Pfam" id="PF00676">
    <property type="entry name" value="E1_dh"/>
    <property type="match status" value="1"/>
</dbReference>
<dbReference type="EMBL" id="MLAW01000016">
    <property type="protein sequence ID" value="OJJ25521.1"/>
    <property type="molecule type" value="Genomic_DNA"/>
</dbReference>
<keyword evidence="3" id="KW-0786">Thiamine pyrophosphate</keyword>
<protein>
    <submittedName>
        <fullName evidence="5">Acetoin dehydrogenase</fullName>
    </submittedName>
</protein>
<dbReference type="GO" id="GO:0004739">
    <property type="term" value="F:pyruvate dehydrogenase (acetyl-transferring) activity"/>
    <property type="evidence" value="ECO:0007669"/>
    <property type="project" value="TreeGrafter"/>
</dbReference>
<comment type="cofactor">
    <cofactor evidence="1">
        <name>thiamine diphosphate</name>
        <dbReference type="ChEBI" id="CHEBI:58937"/>
    </cofactor>
</comment>
<evidence type="ECO:0000313" key="5">
    <source>
        <dbReference type="EMBL" id="OJJ25521.1"/>
    </source>
</evidence>
<organism evidence="5 6">
    <name type="scientific">Roseofilum reptotaenium AO1-A</name>
    <dbReference type="NCBI Taxonomy" id="1925591"/>
    <lineage>
        <taxon>Bacteria</taxon>
        <taxon>Bacillati</taxon>
        <taxon>Cyanobacteriota</taxon>
        <taxon>Cyanophyceae</taxon>
        <taxon>Desertifilales</taxon>
        <taxon>Desertifilaceae</taxon>
        <taxon>Roseofilum</taxon>
    </lineage>
</organism>
<keyword evidence="6" id="KW-1185">Reference proteome</keyword>
<reference evidence="5" key="1">
    <citation type="submission" date="2016-10" db="EMBL/GenBank/DDBJ databases">
        <title>CRISPR-Cas defence system in Roseofilum reptotaenium: evidence of a bacteriophage-cyanobacterium arms race in the coral black band disease.</title>
        <authorList>
            <person name="Buerger P."/>
            <person name="Wood-Charlson E.M."/>
            <person name="Weynberg K.D."/>
            <person name="Willis B."/>
            <person name="Van Oppen M.J."/>
        </authorList>
    </citation>
    <scope>NUCLEOTIDE SEQUENCE [LARGE SCALE GENOMIC DNA]</scope>
    <source>
        <strain evidence="5">AO1-A</strain>
    </source>
</reference>
<dbReference type="Gene3D" id="3.40.50.970">
    <property type="match status" value="1"/>
</dbReference>
<evidence type="ECO:0000256" key="1">
    <source>
        <dbReference type="ARBA" id="ARBA00001964"/>
    </source>
</evidence>
<accession>A0A1L9QS81</accession>
<dbReference type="PANTHER" id="PTHR11516">
    <property type="entry name" value="PYRUVATE DEHYDROGENASE E1 COMPONENT, ALPHA SUBUNIT BACTERIAL AND ORGANELLAR"/>
    <property type="match status" value="1"/>
</dbReference>
<dbReference type="InterPro" id="IPR001017">
    <property type="entry name" value="DH_E1"/>
</dbReference>
<keyword evidence="2" id="KW-0560">Oxidoreductase</keyword>
<dbReference type="AlphaFoldDB" id="A0A1L9QS81"/>
<evidence type="ECO:0000313" key="6">
    <source>
        <dbReference type="Proteomes" id="UP000183940"/>
    </source>
</evidence>
<dbReference type="InterPro" id="IPR029061">
    <property type="entry name" value="THDP-binding"/>
</dbReference>
<dbReference type="SUPFAM" id="SSF52518">
    <property type="entry name" value="Thiamin diphosphate-binding fold (THDP-binding)"/>
    <property type="match status" value="1"/>
</dbReference>
<dbReference type="STRING" id="1925591.BI308_11170"/>